<dbReference type="AlphaFoldDB" id="A0A6P8HIS2"/>
<dbReference type="InterPro" id="IPR039714">
    <property type="entry name" value="TMEM134"/>
</dbReference>
<dbReference type="FunCoup" id="A0A6P8HIS2">
    <property type="interactions" value="529"/>
</dbReference>
<protein>
    <submittedName>
        <fullName evidence="9">Transmembrane protein 134-like isoform X1</fullName>
    </submittedName>
</protein>
<accession>A0A6P8HIS2</accession>
<evidence type="ECO:0000256" key="3">
    <source>
        <dbReference type="ARBA" id="ARBA00022692"/>
    </source>
</evidence>
<feature type="transmembrane region" description="Helical" evidence="7">
    <location>
        <begin position="144"/>
        <end position="166"/>
    </location>
</feature>
<feature type="region of interest" description="Disordered" evidence="6">
    <location>
        <begin position="1"/>
        <end position="53"/>
    </location>
</feature>
<evidence type="ECO:0000256" key="5">
    <source>
        <dbReference type="ARBA" id="ARBA00023136"/>
    </source>
</evidence>
<evidence type="ECO:0000256" key="6">
    <source>
        <dbReference type="SAM" id="MobiDB-lite"/>
    </source>
</evidence>
<evidence type="ECO:0000256" key="2">
    <source>
        <dbReference type="ARBA" id="ARBA00007743"/>
    </source>
</evidence>
<keyword evidence="4 7" id="KW-1133">Transmembrane helix</keyword>
<sequence length="184" mass="20723">MASNHSQKDQFYDNIDDSDDQAVPDVITKYSKKKSSNERDLGSGGFTKTRYKLERKDEASSSLLNEGRSSSASFSTTASVEFGSEENIDEYKSEQLFWLRHPRVRENCKTVTAAFLLFLAGFVFLIAGIALASVQQDEENNHKAIIFFVCAAICIIPGGYHIIYIYRATRGERGYNFESIPSFK</sequence>
<evidence type="ECO:0000256" key="7">
    <source>
        <dbReference type="SAM" id="Phobius"/>
    </source>
</evidence>
<dbReference type="InParanoid" id="A0A6P8HIS2"/>
<dbReference type="Proteomes" id="UP000515163">
    <property type="component" value="Unplaced"/>
</dbReference>
<organism evidence="8 9">
    <name type="scientific">Actinia tenebrosa</name>
    <name type="common">Australian red waratah sea anemone</name>
    <dbReference type="NCBI Taxonomy" id="6105"/>
    <lineage>
        <taxon>Eukaryota</taxon>
        <taxon>Metazoa</taxon>
        <taxon>Cnidaria</taxon>
        <taxon>Anthozoa</taxon>
        <taxon>Hexacorallia</taxon>
        <taxon>Actiniaria</taxon>
        <taxon>Actiniidae</taxon>
        <taxon>Actinia</taxon>
    </lineage>
</organism>
<evidence type="ECO:0000256" key="1">
    <source>
        <dbReference type="ARBA" id="ARBA00004141"/>
    </source>
</evidence>
<keyword evidence="3 7" id="KW-0812">Transmembrane</keyword>
<evidence type="ECO:0000313" key="8">
    <source>
        <dbReference type="Proteomes" id="UP000515163"/>
    </source>
</evidence>
<dbReference type="PANTHER" id="PTHR13558:SF1">
    <property type="entry name" value="TRANSMEMBRANE PROTEIN 134"/>
    <property type="match status" value="1"/>
</dbReference>
<name>A0A6P8HIS2_ACTTE</name>
<dbReference type="InterPro" id="IPR008590">
    <property type="entry name" value="TMEM_230/134"/>
</dbReference>
<dbReference type="Pfam" id="PF05915">
    <property type="entry name" value="TMEM_230_134"/>
    <property type="match status" value="1"/>
</dbReference>
<gene>
    <name evidence="9" type="primary">LOC116289678</name>
</gene>
<evidence type="ECO:0000256" key="4">
    <source>
        <dbReference type="ARBA" id="ARBA00022989"/>
    </source>
</evidence>
<dbReference type="GeneID" id="116289678"/>
<dbReference type="OrthoDB" id="10048380at2759"/>
<comment type="subcellular location">
    <subcellularLocation>
        <location evidence="1">Membrane</location>
        <topology evidence="1">Multi-pass membrane protein</topology>
    </subcellularLocation>
</comment>
<feature type="compositionally biased region" description="Basic and acidic residues" evidence="6">
    <location>
        <begin position="1"/>
        <end position="11"/>
    </location>
</feature>
<comment type="similarity">
    <text evidence="2">Belongs to the TMEM134/TMEM230 family.</text>
</comment>
<evidence type="ECO:0000313" key="9">
    <source>
        <dbReference type="RefSeq" id="XP_031552490.1"/>
    </source>
</evidence>
<keyword evidence="8" id="KW-1185">Reference proteome</keyword>
<feature type="transmembrane region" description="Helical" evidence="7">
    <location>
        <begin position="110"/>
        <end position="132"/>
    </location>
</feature>
<reference evidence="9" key="1">
    <citation type="submission" date="2025-08" db="UniProtKB">
        <authorList>
            <consortium name="RefSeq"/>
        </authorList>
    </citation>
    <scope>IDENTIFICATION</scope>
    <source>
        <tissue evidence="9">Tentacle</tissue>
    </source>
</reference>
<dbReference type="PANTHER" id="PTHR13558">
    <property type="entry name" value="TRANSMEMBRANE PROTEIN 134"/>
    <property type="match status" value="1"/>
</dbReference>
<proteinExistence type="inferred from homology"/>
<keyword evidence="5 7" id="KW-0472">Membrane</keyword>
<dbReference type="GO" id="GO:0016020">
    <property type="term" value="C:membrane"/>
    <property type="evidence" value="ECO:0007669"/>
    <property type="project" value="UniProtKB-SubCell"/>
</dbReference>
<dbReference type="RefSeq" id="XP_031552490.1">
    <property type="nucleotide sequence ID" value="XM_031696630.1"/>
</dbReference>
<dbReference type="KEGG" id="aten:116289678"/>